<dbReference type="PANTHER" id="PTHR23112:SF37">
    <property type="entry name" value="G PROTEIN-COUPLED RECEPTOR GPR1"/>
    <property type="match status" value="1"/>
</dbReference>
<keyword evidence="2 5" id="KW-0812">Transmembrane</keyword>
<comment type="caution">
    <text evidence="6">The sequence shown here is derived from an EMBL/GenBank/DDBJ whole genome shotgun (WGS) entry which is preliminary data.</text>
</comment>
<feature type="transmembrane region" description="Helical" evidence="5">
    <location>
        <begin position="25"/>
        <end position="46"/>
    </location>
</feature>
<keyword evidence="3 5" id="KW-1133">Transmembrane helix</keyword>
<evidence type="ECO:0000256" key="1">
    <source>
        <dbReference type="ARBA" id="ARBA00004141"/>
    </source>
</evidence>
<evidence type="ECO:0008006" key="8">
    <source>
        <dbReference type="Google" id="ProtNLM"/>
    </source>
</evidence>
<keyword evidence="4 5" id="KW-0472">Membrane</keyword>
<gene>
    <name evidence="6" type="ORF">EDB92DRAFT_2106480</name>
</gene>
<dbReference type="Gene3D" id="1.20.1070.10">
    <property type="entry name" value="Rhodopsin 7-helix transmembrane proteins"/>
    <property type="match status" value="1"/>
</dbReference>
<evidence type="ECO:0000256" key="4">
    <source>
        <dbReference type="ARBA" id="ARBA00023136"/>
    </source>
</evidence>
<dbReference type="PANTHER" id="PTHR23112">
    <property type="entry name" value="G PROTEIN-COUPLED RECEPTOR 157-RELATED"/>
    <property type="match status" value="1"/>
</dbReference>
<feature type="transmembrane region" description="Helical" evidence="5">
    <location>
        <begin position="157"/>
        <end position="185"/>
    </location>
</feature>
<dbReference type="Proteomes" id="UP001201163">
    <property type="component" value="Unassembled WGS sequence"/>
</dbReference>
<evidence type="ECO:0000313" key="7">
    <source>
        <dbReference type="Proteomes" id="UP001201163"/>
    </source>
</evidence>
<organism evidence="6 7">
    <name type="scientific">Lactarius akahatsu</name>
    <dbReference type="NCBI Taxonomy" id="416441"/>
    <lineage>
        <taxon>Eukaryota</taxon>
        <taxon>Fungi</taxon>
        <taxon>Dikarya</taxon>
        <taxon>Basidiomycota</taxon>
        <taxon>Agaricomycotina</taxon>
        <taxon>Agaricomycetes</taxon>
        <taxon>Russulales</taxon>
        <taxon>Russulaceae</taxon>
        <taxon>Lactarius</taxon>
    </lineage>
</organism>
<feature type="transmembrane region" description="Helical" evidence="5">
    <location>
        <begin position="285"/>
        <end position="308"/>
    </location>
</feature>
<evidence type="ECO:0000256" key="5">
    <source>
        <dbReference type="SAM" id="Phobius"/>
    </source>
</evidence>
<dbReference type="EMBL" id="JAKELL010000095">
    <property type="protein sequence ID" value="KAH8982897.1"/>
    <property type="molecule type" value="Genomic_DNA"/>
</dbReference>
<accession>A0AAD4Q9D6</accession>
<evidence type="ECO:0000256" key="2">
    <source>
        <dbReference type="ARBA" id="ARBA00022692"/>
    </source>
</evidence>
<name>A0AAD4Q9D6_9AGAM</name>
<evidence type="ECO:0000313" key="6">
    <source>
        <dbReference type="EMBL" id="KAH8982897.1"/>
    </source>
</evidence>
<reference evidence="6" key="1">
    <citation type="submission" date="2022-01" db="EMBL/GenBank/DDBJ databases">
        <title>Comparative genomics reveals a dynamic genome evolution in the ectomycorrhizal milk-cap (Lactarius) mushrooms.</title>
        <authorList>
            <consortium name="DOE Joint Genome Institute"/>
            <person name="Lebreton A."/>
            <person name="Tang N."/>
            <person name="Kuo A."/>
            <person name="LaButti K."/>
            <person name="Drula E."/>
            <person name="Barry K."/>
            <person name="Clum A."/>
            <person name="Lipzen A."/>
            <person name="Mousain D."/>
            <person name="Ng V."/>
            <person name="Wang R."/>
            <person name="Wang X."/>
            <person name="Dai Y."/>
            <person name="Henrissat B."/>
            <person name="Grigoriev I.V."/>
            <person name="Guerin-Laguette A."/>
            <person name="Yu F."/>
            <person name="Martin F.M."/>
        </authorList>
    </citation>
    <scope>NUCLEOTIDE SEQUENCE</scope>
    <source>
        <strain evidence="6">QP</strain>
    </source>
</reference>
<feature type="transmembrane region" description="Helical" evidence="5">
    <location>
        <begin position="258"/>
        <end position="279"/>
    </location>
</feature>
<evidence type="ECO:0000256" key="3">
    <source>
        <dbReference type="ARBA" id="ARBA00022989"/>
    </source>
</evidence>
<dbReference type="GO" id="GO:0004930">
    <property type="term" value="F:G protein-coupled receptor activity"/>
    <property type="evidence" value="ECO:0007669"/>
    <property type="project" value="TreeGrafter"/>
</dbReference>
<sequence>MSSPAQASFTFGERQGLVLLAETSAVSACAVVGLLSYIAVAGWLNIPKYSAVSVVRGSSVRWRLGGPAEVYFLNQLCWDLVQAVGGLMNIKWAADASVQPGPFCTAQGAIKHLFGVGAALSTLTISLYTVKTLCFSSVVLQPDEEEKARKKSLRRSFIVVACLWSAVGLIVAVNMAAVGASRFYGGHYWCWIRDAYPVQRVAADYAFRWATAISNIALYAVVFLYLRGYITTSGWKMRVSRKPEAVNVLGPSKEAYGLLFYPLVYVFNILPLSAVRYSISAHRDVPFGVIVLADVVYLSSGLLNVLLFSVTRPFLLPHDLPKPEEVMSDIEPSTKESEALWDGNERCVVVGGPSVKMEPVKVPLLILTLPGAGTHQRAVYGHMLYSTQARTTGEKGRYRNRWRMKTGVGERELGCASDLRTWRRELMDRRTRLGSVAAKVAAS</sequence>
<protein>
    <recommendedName>
        <fullName evidence="8">Glucose receptor Git3 N-terminal domain-containing protein</fullName>
    </recommendedName>
</protein>
<feature type="transmembrane region" description="Helical" evidence="5">
    <location>
        <begin position="205"/>
        <end position="226"/>
    </location>
</feature>
<dbReference type="GO" id="GO:0007189">
    <property type="term" value="P:adenylate cyclase-activating G protein-coupled receptor signaling pathway"/>
    <property type="evidence" value="ECO:0007669"/>
    <property type="project" value="TreeGrafter"/>
</dbReference>
<comment type="subcellular location">
    <subcellularLocation>
        <location evidence="1">Membrane</location>
        <topology evidence="1">Multi-pass membrane protein</topology>
    </subcellularLocation>
</comment>
<proteinExistence type="predicted"/>
<dbReference type="AlphaFoldDB" id="A0AAD4Q9D6"/>
<keyword evidence="7" id="KW-1185">Reference proteome</keyword>
<dbReference type="GO" id="GO:0005886">
    <property type="term" value="C:plasma membrane"/>
    <property type="evidence" value="ECO:0007669"/>
    <property type="project" value="TreeGrafter"/>
</dbReference>